<dbReference type="GO" id="GO:0016020">
    <property type="term" value="C:membrane"/>
    <property type="evidence" value="ECO:0007669"/>
    <property type="project" value="UniProtKB-SubCell"/>
</dbReference>
<dbReference type="Gene3D" id="1.20.1070.10">
    <property type="entry name" value="Rhodopsin 7-helix transmembrane proteins"/>
    <property type="match status" value="1"/>
</dbReference>
<evidence type="ECO:0000256" key="8">
    <source>
        <dbReference type="ARBA" id="ARBA00022991"/>
    </source>
</evidence>
<feature type="transmembrane region" description="Helical" evidence="11">
    <location>
        <begin position="204"/>
        <end position="223"/>
    </location>
</feature>
<name>A0A558BW15_9BACT</name>
<keyword evidence="5 11" id="KW-0812">Transmembrane</keyword>
<evidence type="ECO:0000256" key="2">
    <source>
        <dbReference type="ARBA" id="ARBA00008130"/>
    </source>
</evidence>
<evidence type="ECO:0000256" key="7">
    <source>
        <dbReference type="ARBA" id="ARBA00022989"/>
    </source>
</evidence>
<dbReference type="GO" id="GO:0007602">
    <property type="term" value="P:phototransduction"/>
    <property type="evidence" value="ECO:0007669"/>
    <property type="project" value="UniProtKB-KW"/>
</dbReference>
<evidence type="ECO:0000256" key="1">
    <source>
        <dbReference type="ARBA" id="ARBA00004141"/>
    </source>
</evidence>
<keyword evidence="9 11" id="KW-0472">Membrane</keyword>
<comment type="similarity">
    <text evidence="2">Belongs to the archaeal/bacterial/fungal opsin family.</text>
</comment>
<evidence type="ECO:0000313" key="13">
    <source>
        <dbReference type="Proteomes" id="UP000317624"/>
    </source>
</evidence>
<gene>
    <name evidence="12" type="ORF">FNT36_14750</name>
</gene>
<proteinExistence type="inferred from homology"/>
<evidence type="ECO:0008006" key="14">
    <source>
        <dbReference type="Google" id="ProtNLM"/>
    </source>
</evidence>
<dbReference type="PROSITE" id="PS00950">
    <property type="entry name" value="BACTERIAL_OPSIN_1"/>
    <property type="match status" value="1"/>
</dbReference>
<keyword evidence="3" id="KW-0600">Photoreceptor protein</keyword>
<feature type="transmembrane region" description="Helical" evidence="11">
    <location>
        <begin position="54"/>
        <end position="75"/>
    </location>
</feature>
<organism evidence="12 13">
    <name type="scientific">Hymenobacter setariae</name>
    <dbReference type="NCBI Taxonomy" id="2594794"/>
    <lineage>
        <taxon>Bacteria</taxon>
        <taxon>Pseudomonadati</taxon>
        <taxon>Bacteroidota</taxon>
        <taxon>Cytophagia</taxon>
        <taxon>Cytophagales</taxon>
        <taxon>Hymenobacteraceae</taxon>
        <taxon>Hymenobacter</taxon>
    </lineage>
</organism>
<feature type="transmembrane region" description="Helical" evidence="11">
    <location>
        <begin position="136"/>
        <end position="154"/>
    </location>
</feature>
<keyword evidence="13" id="KW-1185">Reference proteome</keyword>
<evidence type="ECO:0000313" key="12">
    <source>
        <dbReference type="EMBL" id="TVT40716.1"/>
    </source>
</evidence>
<dbReference type="GO" id="GO:0005216">
    <property type="term" value="F:monoatomic ion channel activity"/>
    <property type="evidence" value="ECO:0007669"/>
    <property type="project" value="InterPro"/>
</dbReference>
<dbReference type="SMART" id="SM01021">
    <property type="entry name" value="Bac_rhodopsin"/>
    <property type="match status" value="1"/>
</dbReference>
<dbReference type="EMBL" id="VMRJ01000003">
    <property type="protein sequence ID" value="TVT40716.1"/>
    <property type="molecule type" value="Genomic_DNA"/>
</dbReference>
<comment type="caution">
    <text evidence="12">The sequence shown here is derived from an EMBL/GenBank/DDBJ whole genome shotgun (WGS) entry which is preliminary data.</text>
</comment>
<reference evidence="12 13" key="1">
    <citation type="submission" date="2019-07" db="EMBL/GenBank/DDBJ databases">
        <title>Hymenobacter sp. straun FUR1 Genome sequencing and assembly.</title>
        <authorList>
            <person name="Chhetri G."/>
        </authorList>
    </citation>
    <scope>NUCLEOTIDE SEQUENCE [LARGE SCALE GENOMIC DNA]</scope>
    <source>
        <strain evidence="12 13">Fur1</strain>
    </source>
</reference>
<comment type="subcellular location">
    <subcellularLocation>
        <location evidence="1">Membrane</location>
        <topology evidence="1">Multi-pass membrane protein</topology>
    </subcellularLocation>
</comment>
<dbReference type="PANTHER" id="PTHR28286:SF2">
    <property type="entry name" value="BACTERIORHODOPSIN _OPSIN, NOPA (EUROFUNG)"/>
    <property type="match status" value="1"/>
</dbReference>
<dbReference type="InterPro" id="IPR001425">
    <property type="entry name" value="Arc/bac/fun_rhodopsins"/>
</dbReference>
<dbReference type="AlphaFoldDB" id="A0A558BW15"/>
<keyword evidence="10" id="KW-0675">Receptor</keyword>
<evidence type="ECO:0000256" key="5">
    <source>
        <dbReference type="ARBA" id="ARBA00022692"/>
    </source>
</evidence>
<keyword evidence="4" id="KW-0716">Sensory transduction</keyword>
<keyword evidence="6" id="KW-0681">Retinal protein</keyword>
<evidence type="ECO:0000256" key="11">
    <source>
        <dbReference type="SAM" id="Phobius"/>
    </source>
</evidence>
<dbReference type="PANTHER" id="PTHR28286">
    <property type="match status" value="1"/>
</dbReference>
<dbReference type="RefSeq" id="WP_144849116.1">
    <property type="nucleotide sequence ID" value="NZ_VMRJ01000003.1"/>
</dbReference>
<evidence type="ECO:0000256" key="4">
    <source>
        <dbReference type="ARBA" id="ARBA00022606"/>
    </source>
</evidence>
<dbReference type="InterPro" id="IPR018229">
    <property type="entry name" value="Rhodopsin_retinal_BS"/>
</dbReference>
<feature type="transmembrane region" description="Helical" evidence="11">
    <location>
        <begin position="20"/>
        <end position="42"/>
    </location>
</feature>
<evidence type="ECO:0000256" key="9">
    <source>
        <dbReference type="ARBA" id="ARBA00023136"/>
    </source>
</evidence>
<dbReference type="SUPFAM" id="SSF81321">
    <property type="entry name" value="Family A G protein-coupled receptor-like"/>
    <property type="match status" value="1"/>
</dbReference>
<dbReference type="OrthoDB" id="30586at2"/>
<sequence length="279" mass="31047">MTFGDSFVPTAGEVGILSMLTYFFMAVAAYSFLGNLIFSLATQSSVVPEHRISRVYGAIIAAVAGVSYLLITHFYHEFLHELSRHGADTAAGEILTRQSYQAIGQLRYIDWAVTTPLLLLKTVSMLRISFREATKAIIVLLVADFFMVLTGYIGEQQLTASGEIIASGKLLWGAISTLGYLVVPFVLYGLYKRFGARSHEQERWGFRFMAYTTVTSWGVYPLGYLLTLTSVNLNYIHLAFSLADIFNKTGVAIVAYLVSKRLLDERLDEKKIIDGYSVV</sequence>
<evidence type="ECO:0000256" key="3">
    <source>
        <dbReference type="ARBA" id="ARBA00022543"/>
    </source>
</evidence>
<dbReference type="GO" id="GO:0009881">
    <property type="term" value="F:photoreceptor activity"/>
    <property type="evidence" value="ECO:0007669"/>
    <property type="project" value="UniProtKB-KW"/>
</dbReference>
<feature type="transmembrane region" description="Helical" evidence="11">
    <location>
        <begin position="108"/>
        <end position="124"/>
    </location>
</feature>
<dbReference type="Proteomes" id="UP000317624">
    <property type="component" value="Unassembled WGS sequence"/>
</dbReference>
<accession>A0A558BW15</accession>
<evidence type="ECO:0000256" key="10">
    <source>
        <dbReference type="ARBA" id="ARBA00023170"/>
    </source>
</evidence>
<keyword evidence="7 11" id="KW-1133">Transmembrane helix</keyword>
<protein>
    <recommendedName>
        <fullName evidence="14">Rhodopsin</fullName>
    </recommendedName>
</protein>
<keyword evidence="8" id="KW-0157">Chromophore</keyword>
<dbReference type="Pfam" id="PF01036">
    <property type="entry name" value="Bac_rhodopsin"/>
    <property type="match status" value="1"/>
</dbReference>
<feature type="transmembrane region" description="Helical" evidence="11">
    <location>
        <begin position="235"/>
        <end position="258"/>
    </location>
</feature>
<feature type="transmembrane region" description="Helical" evidence="11">
    <location>
        <begin position="170"/>
        <end position="192"/>
    </location>
</feature>
<evidence type="ECO:0000256" key="6">
    <source>
        <dbReference type="ARBA" id="ARBA00022925"/>
    </source>
</evidence>